<protein>
    <submittedName>
        <fullName evidence="2">Uncharacterized protein</fullName>
    </submittedName>
</protein>
<gene>
    <name evidence="2" type="ORF">FQA47_003415</name>
</gene>
<sequence length="99" mass="11016">MISFCPHPTVKQSLGEYQRGERWKKWPGSAPICPRTVQSVGQQNKSSPYSRRVGENRGLKPRLLTCSGHELMPANRKSGGADCSVVKAVERKTSVWTSM</sequence>
<reference evidence="2" key="1">
    <citation type="journal article" name="BMC Genomics">
        <title>Long-read sequencing and de novo genome assembly of marine medaka (Oryzias melastigma).</title>
        <authorList>
            <person name="Liang P."/>
            <person name="Saqib H.S.A."/>
            <person name="Ni X."/>
            <person name="Shen Y."/>
        </authorList>
    </citation>
    <scope>NUCLEOTIDE SEQUENCE</scope>
    <source>
        <strain evidence="2">Bigg-433</strain>
    </source>
</reference>
<evidence type="ECO:0000313" key="2">
    <source>
        <dbReference type="EMBL" id="KAF6724388.1"/>
    </source>
</evidence>
<dbReference type="EMBL" id="WKFB01000395">
    <property type="protein sequence ID" value="KAF6724388.1"/>
    <property type="molecule type" value="Genomic_DNA"/>
</dbReference>
<comment type="caution">
    <text evidence="2">The sequence shown here is derived from an EMBL/GenBank/DDBJ whole genome shotgun (WGS) entry which is preliminary data.</text>
</comment>
<feature type="compositionally biased region" description="Polar residues" evidence="1">
    <location>
        <begin position="36"/>
        <end position="49"/>
    </location>
</feature>
<dbReference type="AlphaFoldDB" id="A0A834CAZ2"/>
<evidence type="ECO:0000313" key="3">
    <source>
        <dbReference type="Proteomes" id="UP000646548"/>
    </source>
</evidence>
<feature type="region of interest" description="Disordered" evidence="1">
    <location>
        <begin position="34"/>
        <end position="54"/>
    </location>
</feature>
<evidence type="ECO:0000256" key="1">
    <source>
        <dbReference type="SAM" id="MobiDB-lite"/>
    </source>
</evidence>
<accession>A0A834CAZ2</accession>
<dbReference type="Proteomes" id="UP000646548">
    <property type="component" value="Unassembled WGS sequence"/>
</dbReference>
<organism evidence="2 3">
    <name type="scientific">Oryzias melastigma</name>
    <name type="common">Marine medaka</name>
    <dbReference type="NCBI Taxonomy" id="30732"/>
    <lineage>
        <taxon>Eukaryota</taxon>
        <taxon>Metazoa</taxon>
        <taxon>Chordata</taxon>
        <taxon>Craniata</taxon>
        <taxon>Vertebrata</taxon>
        <taxon>Euteleostomi</taxon>
        <taxon>Actinopterygii</taxon>
        <taxon>Neopterygii</taxon>
        <taxon>Teleostei</taxon>
        <taxon>Neoteleostei</taxon>
        <taxon>Acanthomorphata</taxon>
        <taxon>Ovalentaria</taxon>
        <taxon>Atherinomorphae</taxon>
        <taxon>Beloniformes</taxon>
        <taxon>Adrianichthyidae</taxon>
        <taxon>Oryziinae</taxon>
        <taxon>Oryzias</taxon>
    </lineage>
</organism>
<proteinExistence type="predicted"/>
<name>A0A834CAZ2_ORYME</name>